<dbReference type="Proteomes" id="UP001519460">
    <property type="component" value="Unassembled WGS sequence"/>
</dbReference>
<gene>
    <name evidence="2" type="ORF">BaRGS_00014934</name>
</gene>
<evidence type="ECO:0000256" key="1">
    <source>
        <dbReference type="SAM" id="MobiDB-lite"/>
    </source>
</evidence>
<organism evidence="2 3">
    <name type="scientific">Batillaria attramentaria</name>
    <dbReference type="NCBI Taxonomy" id="370345"/>
    <lineage>
        <taxon>Eukaryota</taxon>
        <taxon>Metazoa</taxon>
        <taxon>Spiralia</taxon>
        <taxon>Lophotrochozoa</taxon>
        <taxon>Mollusca</taxon>
        <taxon>Gastropoda</taxon>
        <taxon>Caenogastropoda</taxon>
        <taxon>Sorbeoconcha</taxon>
        <taxon>Cerithioidea</taxon>
        <taxon>Batillariidae</taxon>
        <taxon>Batillaria</taxon>
    </lineage>
</organism>
<sequence>MAGYHETFPIQADHATEDLRSAFCAFHGKKFTKTTSGWDLHKGKLIEKFGDRHRKVFVKVRRGLLEKECAAEVKALRLIGEVIEKVHDRHVKVVPTFYAEIQTLSKIDKWTTSKRHMNVVKGDFVLIQDRLQREEEKEVELWALDKKPRRGRGKTETMSSLAKLALEIHRLSDEEYAISSVKGFAVEESVQNFKNSSNRVTYYLTSVTVQSKRATFGPKDRGMEGVKAFQKWAKLQENEPPSIINSTISRVSPCVTHRDRLQPTAPPAEEETSRPHDSQIQQLNDRNHRILLRHVHDTWSEEIQDYASDLTIWRQMSHGLSGPWGNPPTYAEAVLAAGLMDTNFWGAPPPYSTEKL</sequence>
<keyword evidence="3" id="KW-1185">Reference proteome</keyword>
<protein>
    <submittedName>
        <fullName evidence="2">Uncharacterized protein</fullName>
    </submittedName>
</protein>
<feature type="region of interest" description="Disordered" evidence="1">
    <location>
        <begin position="258"/>
        <end position="281"/>
    </location>
</feature>
<accession>A0ABD0L2M6</accession>
<dbReference type="AlphaFoldDB" id="A0ABD0L2M6"/>
<name>A0ABD0L2M6_9CAEN</name>
<dbReference type="EMBL" id="JACVVK020000089">
    <property type="protein sequence ID" value="KAK7493793.1"/>
    <property type="molecule type" value="Genomic_DNA"/>
</dbReference>
<evidence type="ECO:0000313" key="3">
    <source>
        <dbReference type="Proteomes" id="UP001519460"/>
    </source>
</evidence>
<evidence type="ECO:0000313" key="2">
    <source>
        <dbReference type="EMBL" id="KAK7493793.1"/>
    </source>
</evidence>
<comment type="caution">
    <text evidence="2">The sequence shown here is derived from an EMBL/GenBank/DDBJ whole genome shotgun (WGS) entry which is preliminary data.</text>
</comment>
<proteinExistence type="predicted"/>
<reference evidence="2 3" key="1">
    <citation type="journal article" date="2023" name="Sci. Data">
        <title>Genome assembly of the Korean intertidal mud-creeper Batillaria attramentaria.</title>
        <authorList>
            <person name="Patra A.K."/>
            <person name="Ho P.T."/>
            <person name="Jun S."/>
            <person name="Lee S.J."/>
            <person name="Kim Y."/>
            <person name="Won Y.J."/>
        </authorList>
    </citation>
    <scope>NUCLEOTIDE SEQUENCE [LARGE SCALE GENOMIC DNA]</scope>
    <source>
        <strain evidence="2">Wonlab-2016</strain>
    </source>
</reference>